<dbReference type="GO" id="GO:0004558">
    <property type="term" value="F:alpha-1,4-glucosidase activity"/>
    <property type="evidence" value="ECO:0007669"/>
    <property type="project" value="UniProtKB-EC"/>
</dbReference>
<comment type="similarity">
    <text evidence="1">Belongs to the glycosyl hydrolase 13 family.</text>
</comment>
<dbReference type="InterPro" id="IPR017853">
    <property type="entry name" value="GH"/>
</dbReference>
<dbReference type="AlphaFoldDB" id="A0A6J4ISC2"/>
<dbReference type="GO" id="GO:0004556">
    <property type="term" value="F:alpha-amylase activity"/>
    <property type="evidence" value="ECO:0007669"/>
    <property type="project" value="TreeGrafter"/>
</dbReference>
<evidence type="ECO:0000259" key="3">
    <source>
        <dbReference type="SMART" id="SM00642"/>
    </source>
</evidence>
<dbReference type="Pfam" id="PF00128">
    <property type="entry name" value="Alpha-amylase"/>
    <property type="match status" value="1"/>
</dbReference>
<evidence type="ECO:0000313" key="4">
    <source>
        <dbReference type="EMBL" id="CAA9257899.1"/>
    </source>
</evidence>
<gene>
    <name evidence="4" type="ORF">AVDCRST_MAG20-2770</name>
</gene>
<dbReference type="PANTHER" id="PTHR10357">
    <property type="entry name" value="ALPHA-AMYLASE FAMILY MEMBER"/>
    <property type="match status" value="1"/>
</dbReference>
<evidence type="ECO:0000256" key="2">
    <source>
        <dbReference type="SAM" id="MobiDB-lite"/>
    </source>
</evidence>
<protein>
    <submittedName>
        <fullName evidence="4">GH13_23 / GH13_30 / GH13_31 / GH13_17 / GH13_ 40 / GH13_29 / GH13 / GH13_16 / GH13_36 / GH13_35 / G H13_20 / GH13_4 / GH13_2 / GH13_34 / GH13_1 / GH13 _21 / GH13_19</fullName>
        <ecNumber evidence="4">3.2.1.20</ecNumber>
    </submittedName>
</protein>
<dbReference type="PANTHER" id="PTHR10357:SF179">
    <property type="entry name" value="NEUTRAL AND BASIC AMINO ACID TRANSPORT PROTEIN RBAT"/>
    <property type="match status" value="1"/>
</dbReference>
<proteinExistence type="inferred from homology"/>
<organism evidence="4">
    <name type="scientific">uncultured Acidimicrobiales bacterium</name>
    <dbReference type="NCBI Taxonomy" id="310071"/>
    <lineage>
        <taxon>Bacteria</taxon>
        <taxon>Bacillati</taxon>
        <taxon>Actinomycetota</taxon>
        <taxon>Acidimicrobiia</taxon>
        <taxon>Acidimicrobiales</taxon>
        <taxon>environmental samples</taxon>
    </lineage>
</organism>
<dbReference type="EMBL" id="CADCSY010000120">
    <property type="protein sequence ID" value="CAA9257899.1"/>
    <property type="molecule type" value="Genomic_DNA"/>
</dbReference>
<dbReference type="Gene3D" id="3.20.20.80">
    <property type="entry name" value="Glycosidases"/>
    <property type="match status" value="2"/>
</dbReference>
<dbReference type="InterPro" id="IPR045857">
    <property type="entry name" value="O16G_dom_2"/>
</dbReference>
<dbReference type="SUPFAM" id="SSF51445">
    <property type="entry name" value="(Trans)glycosidases"/>
    <property type="match status" value="1"/>
</dbReference>
<feature type="domain" description="Glycosyl hydrolase family 13 catalytic" evidence="3">
    <location>
        <begin position="13"/>
        <end position="413"/>
    </location>
</feature>
<accession>A0A6J4ISC2</accession>
<dbReference type="GO" id="GO:0009313">
    <property type="term" value="P:oligosaccharide catabolic process"/>
    <property type="evidence" value="ECO:0007669"/>
    <property type="project" value="TreeGrafter"/>
</dbReference>
<name>A0A6J4ISC2_9ACTN</name>
<dbReference type="InterPro" id="IPR006047">
    <property type="entry name" value="GH13_cat_dom"/>
</dbReference>
<feature type="region of interest" description="Disordered" evidence="2">
    <location>
        <begin position="234"/>
        <end position="256"/>
    </location>
</feature>
<feature type="region of interest" description="Disordered" evidence="2">
    <location>
        <begin position="509"/>
        <end position="536"/>
    </location>
</feature>
<dbReference type="Gene3D" id="3.90.400.10">
    <property type="entry name" value="Oligo-1,6-glucosidase, Domain 2"/>
    <property type="match status" value="2"/>
</dbReference>
<evidence type="ECO:0000256" key="1">
    <source>
        <dbReference type="ARBA" id="ARBA00008061"/>
    </source>
</evidence>
<reference evidence="4" key="1">
    <citation type="submission" date="2020-02" db="EMBL/GenBank/DDBJ databases">
        <authorList>
            <person name="Meier V. D."/>
        </authorList>
    </citation>
    <scope>NUCLEOTIDE SEQUENCE</scope>
    <source>
        <strain evidence="4">AVDCRST_MAG20</strain>
    </source>
</reference>
<dbReference type="SMART" id="SM00642">
    <property type="entry name" value="Aamy"/>
    <property type="match status" value="1"/>
</dbReference>
<sequence length="536" mass="59878">MDAPWWQTAVIYQIYPRSFADADGDGVGDLEGVRRRLDHLVWLGIDAIWLSPFFRSPMADFGYDVSDYCDVDPVFGTLDDFDRLLADAHDRGIKVLIDWVPNHSSDQHPWFIESRSSRGNPKRDWYVWRDSGPDGGPPNNWRRAFTGEARWERDPETGETRRVPVPPDPEADTAAWTWDEGTGQWYLHLFLPEQPDLSWDEPAVVDAMHDVLRFWLDRGVDGIRADVIHAIGKDPELRDDPPEQAALPHATTNDHPRTHELLRDLRSLFDSYPGDRMVVGEVYLLDTAKVAEYYGSGDELHLSFNFPPLYTRWRADAWRRRIEEVAAHVDPVGGWPTWVLSNHDNARHRTRYGTEARARAATLLLLTLRGTPFVYAGEELGLEDAVIPGGSAVDPGGRDGCRAPIPWTADPGHGWGPDPWLPFPPDAGIRSAAVQQDDPASVLHLYRRALAARRGSPALRLGTLELLPSAPGTLAWRRALDDDQRVVAVSFSDDVADLGVEGDWSVEVASDRDGSESGAEAPATIEPDTALLLRPA</sequence>
<keyword evidence="4" id="KW-0326">Glycosidase</keyword>
<keyword evidence="4" id="KW-0378">Hydrolase</keyword>
<dbReference type="EC" id="3.2.1.20" evidence="4"/>